<keyword evidence="1" id="KW-0812">Transmembrane</keyword>
<proteinExistence type="predicted"/>
<name>A0ABD5M0E4_9EURY</name>
<keyword evidence="1" id="KW-0472">Membrane</keyword>
<keyword evidence="3" id="KW-1185">Reference proteome</keyword>
<sequence length="69" mass="7361">MRVIDEQMLHQGPMLAAVGGLFAGYISAIGTGRYIVLVGALAALFAGYALSIGFLRTMSQSTKRELLWG</sequence>
<feature type="transmembrane region" description="Helical" evidence="1">
    <location>
        <begin position="34"/>
        <end position="55"/>
    </location>
</feature>
<keyword evidence="1" id="KW-1133">Transmembrane helix</keyword>
<dbReference type="Proteomes" id="UP001567572">
    <property type="component" value="Unassembled WGS sequence"/>
</dbReference>
<gene>
    <name evidence="2" type="ORF">ABNG04_04025</name>
</gene>
<evidence type="ECO:0000256" key="1">
    <source>
        <dbReference type="SAM" id="Phobius"/>
    </source>
</evidence>
<reference evidence="2 3" key="1">
    <citation type="submission" date="2024-06" db="EMBL/GenBank/DDBJ databases">
        <title>Halorubrum miltondacostae sp. nov., a potential PHA producer isolated from an inland solar saltern in Rio Maior, Portugal.</title>
        <authorList>
            <person name="Albuquerque L."/>
            <person name="Viver T."/>
            <person name="Barroso C."/>
            <person name="Claudino R."/>
            <person name="Galvan M."/>
            <person name="Simoes G."/>
            <person name="Lobo Da Cunha A."/>
            <person name="Egas C."/>
        </authorList>
    </citation>
    <scope>NUCLEOTIDE SEQUENCE [LARGE SCALE GENOMIC DNA]</scope>
    <source>
        <strain evidence="2 3">RMP-11</strain>
    </source>
</reference>
<protein>
    <submittedName>
        <fullName evidence="2">Uncharacterized protein</fullName>
    </submittedName>
</protein>
<feature type="transmembrane region" description="Helical" evidence="1">
    <location>
        <begin position="12"/>
        <end position="28"/>
    </location>
</feature>
<dbReference type="AlphaFoldDB" id="A0ABD5M0E4"/>
<dbReference type="RefSeq" id="WP_371160240.1">
    <property type="nucleotide sequence ID" value="NZ_JBEDNX010000001.1"/>
</dbReference>
<comment type="caution">
    <text evidence="2">The sequence shown here is derived from an EMBL/GenBank/DDBJ whole genome shotgun (WGS) entry which is preliminary data.</text>
</comment>
<organism evidence="2 3">
    <name type="scientific">Halorubrum miltondacostae</name>
    <dbReference type="NCBI Taxonomy" id="3076378"/>
    <lineage>
        <taxon>Archaea</taxon>
        <taxon>Methanobacteriati</taxon>
        <taxon>Methanobacteriota</taxon>
        <taxon>Stenosarchaea group</taxon>
        <taxon>Halobacteria</taxon>
        <taxon>Halobacteriales</taxon>
        <taxon>Haloferacaceae</taxon>
        <taxon>Halorubrum</taxon>
    </lineage>
</organism>
<accession>A0ABD5M0E4</accession>
<evidence type="ECO:0000313" key="3">
    <source>
        <dbReference type="Proteomes" id="UP001567572"/>
    </source>
</evidence>
<dbReference type="EMBL" id="JBEDNY010000001">
    <property type="protein sequence ID" value="MEZ3163051.1"/>
    <property type="molecule type" value="Genomic_DNA"/>
</dbReference>
<evidence type="ECO:0000313" key="2">
    <source>
        <dbReference type="EMBL" id="MEZ3163051.1"/>
    </source>
</evidence>